<feature type="region of interest" description="Disordered" evidence="1">
    <location>
        <begin position="30"/>
        <end position="52"/>
    </location>
</feature>
<reference evidence="3 5" key="2">
    <citation type="submission" date="2017-09" db="EMBL/GenBank/DDBJ databases">
        <title>Phenotypic and genotypic characterization of Colombian isolates of Neisseria meningitidis recovered from invasive disease.</title>
        <authorList>
            <person name="Duarte C."/>
            <person name="Gabastou J.M."/>
            <person name="Moreno J."/>
        </authorList>
    </citation>
    <scope>NUCLEOTIDE SEQUENCE [LARGE SCALE GENOMIC DNA]</scope>
    <source>
        <strain evidence="3 5">INS-Nm1012</strain>
    </source>
</reference>
<protein>
    <submittedName>
        <fullName evidence="3">Uncharacterized protein</fullName>
    </submittedName>
</protein>
<dbReference type="EMBL" id="NVYQ01000028">
    <property type="protein sequence ID" value="RGB18714.1"/>
    <property type="molecule type" value="Genomic_DNA"/>
</dbReference>
<sequence length="201" mass="22488">MPVKGADICGAKTRSGGVCQSPAMPNGRCRFHGGKSTGAPKGHTNSRKPGSLYSDFYTDEEKEIAAEIELESVDEELKLCKIRLRRAMRLEEEQKRRQDEERLELDRLVETPSVIGGVAIQDDPDVPPVKQKTFVYRDYGEIINRILARIESLTMTRQKLLKGLVVDLKSSDGSMTPKTGLAAFESVEEFLKYAHEVDDMV</sequence>
<gene>
    <name evidence="2" type="ORF">CIJ84_02240</name>
    <name evidence="3" type="ORF">COH52_05835</name>
</gene>
<evidence type="ECO:0000313" key="2">
    <source>
        <dbReference type="EMBL" id="RGB18714.1"/>
    </source>
</evidence>
<dbReference type="NCBIfam" id="NF041373">
    <property type="entry name" value="HGG_STG"/>
    <property type="match status" value="1"/>
</dbReference>
<dbReference type="Proteomes" id="UP000260504">
    <property type="component" value="Unassembled WGS sequence"/>
</dbReference>
<evidence type="ECO:0000313" key="4">
    <source>
        <dbReference type="Proteomes" id="UP000260504"/>
    </source>
</evidence>
<proteinExistence type="predicted"/>
<accession>A0A425B2X8</accession>
<organism evidence="3 5">
    <name type="scientific">Neisseria meningitidis</name>
    <dbReference type="NCBI Taxonomy" id="487"/>
    <lineage>
        <taxon>Bacteria</taxon>
        <taxon>Pseudomonadati</taxon>
        <taxon>Pseudomonadota</taxon>
        <taxon>Betaproteobacteria</taxon>
        <taxon>Neisseriales</taxon>
        <taxon>Neisseriaceae</taxon>
        <taxon>Neisseria</taxon>
    </lineage>
</organism>
<dbReference type="InterPro" id="IPR047675">
    <property type="entry name" value="Putative_zinc-bd"/>
</dbReference>
<dbReference type="AlphaFoldDB" id="A0A425B2X8"/>
<name>A0A425B2X8_NEIME</name>
<reference evidence="2 4" key="1">
    <citation type="submission" date="2017-08" db="EMBL/GenBank/DDBJ databases">
        <title>Meningococcal Conjunctivitis and Endemic Carriage at a Military Recruit Training Center.</title>
        <authorList>
            <person name="Bobb A.J."/>
            <person name="Galac M.R."/>
            <person name="Snesrud E."/>
            <person name="Clagett C.D."/>
        </authorList>
    </citation>
    <scope>NUCLEOTIDE SEQUENCE [LARGE SCALE GENOMIC DNA]</scope>
    <source>
        <strain evidence="2 4">MRSN431200</strain>
    </source>
</reference>
<evidence type="ECO:0000256" key="1">
    <source>
        <dbReference type="SAM" id="MobiDB-lite"/>
    </source>
</evidence>
<comment type="caution">
    <text evidence="3">The sequence shown here is derived from an EMBL/GenBank/DDBJ whole genome shotgun (WGS) entry which is preliminary data.</text>
</comment>
<evidence type="ECO:0000313" key="3">
    <source>
        <dbReference type="EMBL" id="RQK78703.1"/>
    </source>
</evidence>
<dbReference type="Proteomes" id="UP000283666">
    <property type="component" value="Unassembled WGS sequence"/>
</dbReference>
<dbReference type="EMBL" id="NWZY01000013">
    <property type="protein sequence ID" value="RQK78703.1"/>
    <property type="molecule type" value="Genomic_DNA"/>
</dbReference>
<evidence type="ECO:0000313" key="5">
    <source>
        <dbReference type="Proteomes" id="UP000283666"/>
    </source>
</evidence>